<gene>
    <name evidence="1" type="ORF">VFPPC_15920</name>
</gene>
<reference evidence="1 2" key="1">
    <citation type="journal article" date="2016" name="PLoS Pathog.">
        <title>Biosynthesis of antibiotic leucinostatins in bio-control fungus Purpureocillium lilacinum and their inhibition on phytophthora revealed by genome mining.</title>
        <authorList>
            <person name="Wang G."/>
            <person name="Liu Z."/>
            <person name="Lin R."/>
            <person name="Li E."/>
            <person name="Mao Z."/>
            <person name="Ling J."/>
            <person name="Yang Y."/>
            <person name="Yin W.B."/>
            <person name="Xie B."/>
        </authorList>
    </citation>
    <scope>NUCLEOTIDE SEQUENCE [LARGE SCALE GENOMIC DNA]</scope>
    <source>
        <strain evidence="1">170</strain>
    </source>
</reference>
<dbReference type="RefSeq" id="XP_018145978.1">
    <property type="nucleotide sequence ID" value="XM_018293673.1"/>
</dbReference>
<sequence length="88" mass="10249">MLASRKVLVFHPNSVLYLLYYRFRRCKVSNDYVKLVRLYAIGQDMMQLCISEYLLEQAAKCPSRACIQGLIKHANYSGTPRPYPSCKR</sequence>
<dbReference type="KEGG" id="pchm:VFPPC_15920"/>
<comment type="caution">
    <text evidence="1">The sequence shown here is derived from an EMBL/GenBank/DDBJ whole genome shotgun (WGS) entry which is preliminary data.</text>
</comment>
<evidence type="ECO:0000313" key="2">
    <source>
        <dbReference type="Proteomes" id="UP000078397"/>
    </source>
</evidence>
<dbReference type="GeneID" id="28857667"/>
<dbReference type="EMBL" id="LSBJ02000003">
    <property type="protein sequence ID" value="OAQ69128.1"/>
    <property type="molecule type" value="Genomic_DNA"/>
</dbReference>
<dbReference type="AlphaFoldDB" id="A0A179FV64"/>
<keyword evidence="2" id="KW-1185">Reference proteome</keyword>
<dbReference type="Proteomes" id="UP000078397">
    <property type="component" value="Unassembled WGS sequence"/>
</dbReference>
<accession>A0A179FV64</accession>
<evidence type="ECO:0000313" key="1">
    <source>
        <dbReference type="EMBL" id="OAQ69128.1"/>
    </source>
</evidence>
<organism evidence="1 2">
    <name type="scientific">Pochonia chlamydosporia 170</name>
    <dbReference type="NCBI Taxonomy" id="1380566"/>
    <lineage>
        <taxon>Eukaryota</taxon>
        <taxon>Fungi</taxon>
        <taxon>Dikarya</taxon>
        <taxon>Ascomycota</taxon>
        <taxon>Pezizomycotina</taxon>
        <taxon>Sordariomycetes</taxon>
        <taxon>Hypocreomycetidae</taxon>
        <taxon>Hypocreales</taxon>
        <taxon>Clavicipitaceae</taxon>
        <taxon>Pochonia</taxon>
    </lineage>
</organism>
<name>A0A179FV64_METCM</name>
<proteinExistence type="predicted"/>
<protein>
    <submittedName>
        <fullName evidence="1">Uncharacterized protein</fullName>
    </submittedName>
</protein>